<dbReference type="STRING" id="337701.SAMN05444398_11586"/>
<proteinExistence type="predicted"/>
<accession>A0A1M7IHX8</accession>
<protein>
    <submittedName>
        <fullName evidence="1">Uncharacterized protein</fullName>
    </submittedName>
</protein>
<gene>
    <name evidence="1" type="ORF">SAMN05444398_11586</name>
</gene>
<name>A0A1M7IHX8_9RHOB</name>
<evidence type="ECO:0000313" key="2">
    <source>
        <dbReference type="Proteomes" id="UP000183974"/>
    </source>
</evidence>
<dbReference type="Proteomes" id="UP000183974">
    <property type="component" value="Unassembled WGS sequence"/>
</dbReference>
<evidence type="ECO:0000313" key="1">
    <source>
        <dbReference type="EMBL" id="SHM40208.1"/>
    </source>
</evidence>
<reference evidence="1 2" key="1">
    <citation type="submission" date="2016-11" db="EMBL/GenBank/DDBJ databases">
        <authorList>
            <person name="Jaros S."/>
            <person name="Januszkiewicz K."/>
            <person name="Wedrychowicz H."/>
        </authorList>
    </citation>
    <scope>NUCLEOTIDE SEQUENCE [LARGE SCALE GENOMIC DNA]</scope>
    <source>
        <strain evidence="1 2">DSM 29589</strain>
    </source>
</reference>
<organism evidence="1 2">
    <name type="scientific">Roseovarius pacificus</name>
    <dbReference type="NCBI Taxonomy" id="337701"/>
    <lineage>
        <taxon>Bacteria</taxon>
        <taxon>Pseudomonadati</taxon>
        <taxon>Pseudomonadota</taxon>
        <taxon>Alphaproteobacteria</taxon>
        <taxon>Rhodobacterales</taxon>
        <taxon>Roseobacteraceae</taxon>
        <taxon>Roseovarius</taxon>
    </lineage>
</organism>
<dbReference type="EMBL" id="FRBR01000015">
    <property type="protein sequence ID" value="SHM40208.1"/>
    <property type="molecule type" value="Genomic_DNA"/>
</dbReference>
<keyword evidence="2" id="KW-1185">Reference proteome</keyword>
<dbReference type="AlphaFoldDB" id="A0A1M7IHX8"/>
<sequence length="37" mass="3964">MQDTAKQPDLSVLSEKARRLLAAHDREAGTARTAAQG</sequence>